<sequence>MTTETMKESGKTSTAIVTPVPTVVSVNHSKKRRYDGNCFVCDKHGHKVVDCRNEQVLCGRPTIDERLEEQKSSLILWAKMYVKKGKIDRIVDPSLNGEISPRIVKYFAELANKCLHIQSKERPTMAEVVQSLEIALVSHERKGRSHGNIAKAFQGIKLGPKDLQFRNPFDQAGATSSTDSLSLKSWEIALDGGVDQFCPFIPLSEILKATNDFDEALVIGTGGFGKVYKAIIDDGATTTVAAIKRLNAESNQEYFLTKRLTKKSDVYAFGVVLLEVLCGRQPIDTRLEEEQISLIRWAQMYIKKGKIERIIDPSLNGEATPQSLKYFAELANKCLHTQPKERPTMAEVVESLDIALVSHERKGRLQGTTSKAFWGIKIVPKEEEVVAGTEKDLEGN</sequence>
<dbReference type="GO" id="GO:0005524">
    <property type="term" value="F:ATP binding"/>
    <property type="evidence" value="ECO:0007669"/>
    <property type="project" value="UniProtKB-UniRule"/>
</dbReference>
<dbReference type="GO" id="GO:0009506">
    <property type="term" value="C:plasmodesma"/>
    <property type="evidence" value="ECO:0007669"/>
    <property type="project" value="TreeGrafter"/>
</dbReference>
<name>A0A834HEW4_RHOSS</name>
<keyword evidence="1" id="KW-0067">ATP-binding</keyword>
<reference evidence="3" key="1">
    <citation type="submission" date="2019-11" db="EMBL/GenBank/DDBJ databases">
        <authorList>
            <person name="Liu Y."/>
            <person name="Hou J."/>
            <person name="Li T.-Q."/>
            <person name="Guan C.-H."/>
            <person name="Wu X."/>
            <person name="Wu H.-Z."/>
            <person name="Ling F."/>
            <person name="Zhang R."/>
            <person name="Shi X.-G."/>
            <person name="Ren J.-P."/>
            <person name="Chen E.-F."/>
            <person name="Sun J.-M."/>
        </authorList>
    </citation>
    <scope>NUCLEOTIDE SEQUENCE</scope>
    <source>
        <strain evidence="3">Adult_tree_wgs_1</strain>
        <tissue evidence="3">Leaves</tissue>
    </source>
</reference>
<dbReference type="SUPFAM" id="SSF56112">
    <property type="entry name" value="Protein kinase-like (PK-like)"/>
    <property type="match status" value="3"/>
</dbReference>
<dbReference type="PANTHER" id="PTHR27003">
    <property type="entry name" value="OS07G0166700 PROTEIN"/>
    <property type="match status" value="1"/>
</dbReference>
<keyword evidence="1" id="KW-0547">Nucleotide-binding</keyword>
<organism evidence="3 4">
    <name type="scientific">Rhododendron simsii</name>
    <name type="common">Sims's rhododendron</name>
    <dbReference type="NCBI Taxonomy" id="118357"/>
    <lineage>
        <taxon>Eukaryota</taxon>
        <taxon>Viridiplantae</taxon>
        <taxon>Streptophyta</taxon>
        <taxon>Embryophyta</taxon>
        <taxon>Tracheophyta</taxon>
        <taxon>Spermatophyta</taxon>
        <taxon>Magnoliopsida</taxon>
        <taxon>eudicotyledons</taxon>
        <taxon>Gunneridae</taxon>
        <taxon>Pentapetalae</taxon>
        <taxon>asterids</taxon>
        <taxon>Ericales</taxon>
        <taxon>Ericaceae</taxon>
        <taxon>Ericoideae</taxon>
        <taxon>Rhodoreae</taxon>
        <taxon>Rhododendron</taxon>
    </lineage>
</organism>
<dbReference type="Pfam" id="PF07714">
    <property type="entry name" value="PK_Tyr_Ser-Thr"/>
    <property type="match status" value="1"/>
</dbReference>
<feature type="domain" description="Protein kinase" evidence="2">
    <location>
        <begin position="3"/>
        <end position="356"/>
    </location>
</feature>
<evidence type="ECO:0000313" key="4">
    <source>
        <dbReference type="Proteomes" id="UP000626092"/>
    </source>
</evidence>
<dbReference type="PANTHER" id="PTHR27003:SF426">
    <property type="entry name" value="RECEPTOR-LIKE PROTEIN KINASE HERK 1"/>
    <property type="match status" value="1"/>
</dbReference>
<evidence type="ECO:0000313" key="3">
    <source>
        <dbReference type="EMBL" id="KAF7151130.1"/>
    </source>
</evidence>
<dbReference type="InterPro" id="IPR001245">
    <property type="entry name" value="Ser-Thr/Tyr_kinase_cat_dom"/>
</dbReference>
<evidence type="ECO:0000259" key="2">
    <source>
        <dbReference type="PROSITE" id="PS50011"/>
    </source>
</evidence>
<dbReference type="Proteomes" id="UP000626092">
    <property type="component" value="Unassembled WGS sequence"/>
</dbReference>
<dbReference type="PROSITE" id="PS50011">
    <property type="entry name" value="PROTEIN_KINASE_DOM"/>
    <property type="match status" value="1"/>
</dbReference>
<dbReference type="InterPro" id="IPR045272">
    <property type="entry name" value="ANXUR1/2-like"/>
</dbReference>
<protein>
    <recommendedName>
        <fullName evidence="2">Protein kinase domain-containing protein</fullName>
    </recommendedName>
</protein>
<keyword evidence="4" id="KW-1185">Reference proteome</keyword>
<dbReference type="AlphaFoldDB" id="A0A834HEW4"/>
<dbReference type="InterPro" id="IPR017441">
    <property type="entry name" value="Protein_kinase_ATP_BS"/>
</dbReference>
<dbReference type="GO" id="GO:0005886">
    <property type="term" value="C:plasma membrane"/>
    <property type="evidence" value="ECO:0007669"/>
    <property type="project" value="TreeGrafter"/>
</dbReference>
<proteinExistence type="predicted"/>
<accession>A0A834HEW4</accession>
<dbReference type="Gene3D" id="1.10.510.10">
    <property type="entry name" value="Transferase(Phosphotransferase) domain 1"/>
    <property type="match status" value="2"/>
</dbReference>
<gene>
    <name evidence="3" type="ORF">RHSIM_Rhsim02G0063900</name>
</gene>
<comment type="caution">
    <text evidence="3">The sequence shown here is derived from an EMBL/GenBank/DDBJ whole genome shotgun (WGS) entry which is preliminary data.</text>
</comment>
<dbReference type="InterPro" id="IPR011009">
    <property type="entry name" value="Kinase-like_dom_sf"/>
</dbReference>
<feature type="binding site" evidence="1">
    <location>
        <position position="244"/>
    </location>
    <ligand>
        <name>ATP</name>
        <dbReference type="ChEBI" id="CHEBI:30616"/>
    </ligand>
</feature>
<dbReference type="EMBL" id="WJXA01000002">
    <property type="protein sequence ID" value="KAF7151130.1"/>
    <property type="molecule type" value="Genomic_DNA"/>
</dbReference>
<evidence type="ECO:0000256" key="1">
    <source>
        <dbReference type="PROSITE-ProRule" id="PRU10141"/>
    </source>
</evidence>
<dbReference type="GO" id="GO:0004714">
    <property type="term" value="F:transmembrane receptor protein tyrosine kinase activity"/>
    <property type="evidence" value="ECO:0007669"/>
    <property type="project" value="InterPro"/>
</dbReference>
<dbReference type="InterPro" id="IPR000719">
    <property type="entry name" value="Prot_kinase_dom"/>
</dbReference>
<dbReference type="OrthoDB" id="4062651at2759"/>
<dbReference type="PROSITE" id="PS00107">
    <property type="entry name" value="PROTEIN_KINASE_ATP"/>
    <property type="match status" value="1"/>
</dbReference>